<sequence>LKLLNYLNTKFCNACTFKCLYFQLTPPPYELKIDQACYWRNQPVTIHLQGVNESVWYKGFVIQPFEWKDGQTGERYVKRAEAIKGKANKHIQQPNFYFDLNGKQ</sequence>
<feature type="non-terminal residue" evidence="1">
    <location>
        <position position="1"/>
    </location>
</feature>
<dbReference type="AlphaFoldDB" id="A0A0C2BRM7"/>
<name>A0A0C2BRM7_9BILA</name>
<protein>
    <submittedName>
        <fullName evidence="1">Uncharacterized protein</fullName>
    </submittedName>
</protein>
<accession>A0A0C2BRM7</accession>
<gene>
    <name evidence="1" type="ORF">ANCDUO_23486</name>
</gene>
<reference evidence="1 2" key="1">
    <citation type="submission" date="2013-12" db="EMBL/GenBank/DDBJ databases">
        <title>Draft genome of the parsitic nematode Ancylostoma duodenale.</title>
        <authorList>
            <person name="Mitreva M."/>
        </authorList>
    </citation>
    <scope>NUCLEOTIDE SEQUENCE [LARGE SCALE GENOMIC DNA]</scope>
    <source>
        <strain evidence="1 2">Zhejiang</strain>
    </source>
</reference>
<dbReference type="EMBL" id="KN769193">
    <property type="protein sequence ID" value="KIH46463.1"/>
    <property type="molecule type" value="Genomic_DNA"/>
</dbReference>
<dbReference type="OrthoDB" id="6418377at2759"/>
<keyword evidence="2" id="KW-1185">Reference proteome</keyword>
<evidence type="ECO:0000313" key="1">
    <source>
        <dbReference type="EMBL" id="KIH46463.1"/>
    </source>
</evidence>
<dbReference type="Proteomes" id="UP000054047">
    <property type="component" value="Unassembled WGS sequence"/>
</dbReference>
<proteinExistence type="predicted"/>
<evidence type="ECO:0000313" key="2">
    <source>
        <dbReference type="Proteomes" id="UP000054047"/>
    </source>
</evidence>
<organism evidence="1 2">
    <name type="scientific">Ancylostoma duodenale</name>
    <dbReference type="NCBI Taxonomy" id="51022"/>
    <lineage>
        <taxon>Eukaryota</taxon>
        <taxon>Metazoa</taxon>
        <taxon>Ecdysozoa</taxon>
        <taxon>Nematoda</taxon>
        <taxon>Chromadorea</taxon>
        <taxon>Rhabditida</taxon>
        <taxon>Rhabditina</taxon>
        <taxon>Rhabditomorpha</taxon>
        <taxon>Strongyloidea</taxon>
        <taxon>Ancylostomatidae</taxon>
        <taxon>Ancylostomatinae</taxon>
        <taxon>Ancylostoma</taxon>
    </lineage>
</organism>